<evidence type="ECO:0000313" key="2">
    <source>
        <dbReference type="Proteomes" id="UP001148737"/>
    </source>
</evidence>
<reference evidence="1" key="1">
    <citation type="submission" date="2022-07" db="EMBL/GenBank/DDBJ databases">
        <title>Genome Sequence of Lecanicillium saksenae.</title>
        <authorList>
            <person name="Buettner E."/>
        </authorList>
    </citation>
    <scope>NUCLEOTIDE SEQUENCE</scope>
    <source>
        <strain evidence="1">VT-O1</strain>
    </source>
</reference>
<organism evidence="1 2">
    <name type="scientific">Lecanicillium saksenae</name>
    <dbReference type="NCBI Taxonomy" id="468837"/>
    <lineage>
        <taxon>Eukaryota</taxon>
        <taxon>Fungi</taxon>
        <taxon>Dikarya</taxon>
        <taxon>Ascomycota</taxon>
        <taxon>Pezizomycotina</taxon>
        <taxon>Sordariomycetes</taxon>
        <taxon>Hypocreomycetidae</taxon>
        <taxon>Hypocreales</taxon>
        <taxon>Cordycipitaceae</taxon>
        <taxon>Lecanicillium</taxon>
    </lineage>
</organism>
<proteinExistence type="predicted"/>
<keyword evidence="2" id="KW-1185">Reference proteome</keyword>
<dbReference type="EMBL" id="JANAKD010001180">
    <property type="protein sequence ID" value="KAJ3482381.1"/>
    <property type="molecule type" value="Genomic_DNA"/>
</dbReference>
<name>A0ACC1QPC9_9HYPO</name>
<protein>
    <submittedName>
        <fullName evidence="1">Uncharacterized protein</fullName>
    </submittedName>
</protein>
<accession>A0ACC1QPC9</accession>
<evidence type="ECO:0000313" key="1">
    <source>
        <dbReference type="EMBL" id="KAJ3482381.1"/>
    </source>
</evidence>
<sequence>MAHPERTRRGAVPGAADIKEHGLDGAVKEMWQDSLDMEHEEAWYELGFDADGTAAAVSLPARNPTVAVIGFVGVAPSHRGKGYAASAVNRSTKILTNVGAEVIRGDCDTANIGMVRGFERGGYSNFVNRKEYSKKLN</sequence>
<comment type="caution">
    <text evidence="1">The sequence shown here is derived from an EMBL/GenBank/DDBJ whole genome shotgun (WGS) entry which is preliminary data.</text>
</comment>
<gene>
    <name evidence="1" type="ORF">NLG97_g7583</name>
</gene>
<dbReference type="Proteomes" id="UP001148737">
    <property type="component" value="Unassembled WGS sequence"/>
</dbReference>